<protein>
    <recommendedName>
        <fullName evidence="4">DUF3298 domain-containing protein</fullName>
    </recommendedName>
</protein>
<organism evidence="2 3">
    <name type="scientific">Nodularia harveyana UHCC-0300</name>
    <dbReference type="NCBI Taxonomy" id="2974287"/>
    <lineage>
        <taxon>Bacteria</taxon>
        <taxon>Bacillati</taxon>
        <taxon>Cyanobacteriota</taxon>
        <taxon>Cyanophyceae</taxon>
        <taxon>Nostocales</taxon>
        <taxon>Nodulariaceae</taxon>
        <taxon>Nodularia</taxon>
    </lineage>
</organism>
<sequence length="214" mass="23636">MKIIVHLASALTLQILSLAAMSSMTIAQETIIPSQEPTTQRICSLDPVANLLPPLASQENNTFLPYLAEEGFIQDEAGAWVCYVNDPNKSDRYYTLFKVQVQDGKIIGSSFLENGNLIEGQESRMIELFMTLVGNHTNGSPKNRQSIKRYLESFVSLVKEQKIQASTRGFLFDQPNRALVLYHNLSGGELQGTAITINIQSPSNLSAVSVTSQR</sequence>
<feature type="chain" id="PRO_5046512017" description="DUF3298 domain-containing protein" evidence="1">
    <location>
        <begin position="28"/>
        <end position="214"/>
    </location>
</feature>
<reference evidence="2 3" key="1">
    <citation type="submission" date="2023-12" db="EMBL/GenBank/DDBJ databases">
        <title>Baltic Sea Cyanobacteria.</title>
        <authorList>
            <person name="Delbaje E."/>
            <person name="Fewer D.P."/>
            <person name="Shishido T.K."/>
        </authorList>
    </citation>
    <scope>NUCLEOTIDE SEQUENCE [LARGE SCALE GENOMIC DNA]</scope>
    <source>
        <strain evidence="2 3">UHCC-0300</strain>
    </source>
</reference>
<keyword evidence="1" id="KW-0732">Signal</keyword>
<accession>A0ABU5UAV9</accession>
<name>A0ABU5UAV9_9CYAN</name>
<evidence type="ECO:0000256" key="1">
    <source>
        <dbReference type="SAM" id="SignalP"/>
    </source>
</evidence>
<proteinExistence type="predicted"/>
<dbReference type="Proteomes" id="UP001302120">
    <property type="component" value="Unassembled WGS sequence"/>
</dbReference>
<feature type="signal peptide" evidence="1">
    <location>
        <begin position="1"/>
        <end position="27"/>
    </location>
</feature>
<evidence type="ECO:0008006" key="4">
    <source>
        <dbReference type="Google" id="ProtNLM"/>
    </source>
</evidence>
<evidence type="ECO:0000313" key="3">
    <source>
        <dbReference type="Proteomes" id="UP001302120"/>
    </source>
</evidence>
<evidence type="ECO:0000313" key="2">
    <source>
        <dbReference type="EMBL" id="MEA5580667.1"/>
    </source>
</evidence>
<dbReference type="EMBL" id="JAYGHG010000005">
    <property type="protein sequence ID" value="MEA5580667.1"/>
    <property type="molecule type" value="Genomic_DNA"/>
</dbReference>
<comment type="caution">
    <text evidence="2">The sequence shown here is derived from an EMBL/GenBank/DDBJ whole genome shotgun (WGS) entry which is preliminary data.</text>
</comment>
<gene>
    <name evidence="2" type="ORF">VB620_04840</name>
</gene>
<keyword evidence="3" id="KW-1185">Reference proteome</keyword>
<dbReference type="RefSeq" id="WP_323195013.1">
    <property type="nucleotide sequence ID" value="NZ_JAYGHG010000005.1"/>
</dbReference>